<organism evidence="2 3">
    <name type="scientific">Cichlidogyrus casuarinus</name>
    <dbReference type="NCBI Taxonomy" id="1844966"/>
    <lineage>
        <taxon>Eukaryota</taxon>
        <taxon>Metazoa</taxon>
        <taxon>Spiralia</taxon>
        <taxon>Lophotrochozoa</taxon>
        <taxon>Platyhelminthes</taxon>
        <taxon>Monogenea</taxon>
        <taxon>Monopisthocotylea</taxon>
        <taxon>Dactylogyridea</taxon>
        <taxon>Ancyrocephalidae</taxon>
        <taxon>Cichlidogyrus</taxon>
    </lineage>
</organism>
<feature type="region of interest" description="Disordered" evidence="1">
    <location>
        <begin position="57"/>
        <end position="79"/>
    </location>
</feature>
<evidence type="ECO:0000313" key="2">
    <source>
        <dbReference type="EMBL" id="KAL3308600.1"/>
    </source>
</evidence>
<dbReference type="SUPFAM" id="SSF90257">
    <property type="entry name" value="Myosin rod fragments"/>
    <property type="match status" value="1"/>
</dbReference>
<evidence type="ECO:0000256" key="1">
    <source>
        <dbReference type="SAM" id="MobiDB-lite"/>
    </source>
</evidence>
<name>A0ABD2PM45_9PLAT</name>
<reference evidence="2 3" key="1">
    <citation type="submission" date="2024-11" db="EMBL/GenBank/DDBJ databases">
        <title>Adaptive evolution of stress response genes in parasites aligns with host niche diversity.</title>
        <authorList>
            <person name="Hahn C."/>
            <person name="Resl P."/>
        </authorList>
    </citation>
    <scope>NUCLEOTIDE SEQUENCE [LARGE SCALE GENOMIC DNA]</scope>
    <source>
        <strain evidence="2">EGGRZ-B1_66</strain>
        <tissue evidence="2">Body</tissue>
    </source>
</reference>
<proteinExistence type="predicted"/>
<feature type="non-terminal residue" evidence="2">
    <location>
        <position position="1"/>
    </location>
</feature>
<protein>
    <submittedName>
        <fullName evidence="2">Uncharacterized protein</fullName>
    </submittedName>
</protein>
<comment type="caution">
    <text evidence="2">The sequence shown here is derived from an EMBL/GenBank/DDBJ whole genome shotgun (WGS) entry which is preliminary data.</text>
</comment>
<accession>A0ABD2PM45</accession>
<dbReference type="Proteomes" id="UP001626550">
    <property type="component" value="Unassembled WGS sequence"/>
</dbReference>
<gene>
    <name evidence="2" type="ORF">Ciccas_012865</name>
</gene>
<sequence length="79" mass="9240">IIRLESQVKRNKVIADTCEAQEDELKQDKRRLQREVREMTSQIEDLKSQNATLLKRLDKLSRAPQSSTLRSMREGSQAR</sequence>
<dbReference type="AlphaFoldDB" id="A0ABD2PM45"/>
<keyword evidence="3" id="KW-1185">Reference proteome</keyword>
<evidence type="ECO:0000313" key="3">
    <source>
        <dbReference type="Proteomes" id="UP001626550"/>
    </source>
</evidence>
<dbReference type="EMBL" id="JBJKFK010004981">
    <property type="protein sequence ID" value="KAL3308600.1"/>
    <property type="molecule type" value="Genomic_DNA"/>
</dbReference>